<feature type="transmembrane region" description="Helical" evidence="4">
    <location>
        <begin position="21"/>
        <end position="41"/>
    </location>
</feature>
<feature type="transmembrane region" description="Helical" evidence="4">
    <location>
        <begin position="78"/>
        <end position="95"/>
    </location>
</feature>
<dbReference type="EMBL" id="JACRIW010000090">
    <property type="protein sequence ID" value="MBI5170363.1"/>
    <property type="molecule type" value="Genomic_DNA"/>
</dbReference>
<evidence type="ECO:0000259" key="5">
    <source>
        <dbReference type="PROSITE" id="PS50850"/>
    </source>
</evidence>
<dbReference type="PROSITE" id="PS50850">
    <property type="entry name" value="MFS"/>
    <property type="match status" value="1"/>
</dbReference>
<name>A0A933SHD3_UNCEI</name>
<reference evidence="6" key="1">
    <citation type="submission" date="2020-07" db="EMBL/GenBank/DDBJ databases">
        <title>Huge and variable diversity of episymbiotic CPR bacteria and DPANN archaea in groundwater ecosystems.</title>
        <authorList>
            <person name="He C.Y."/>
            <person name="Keren R."/>
            <person name="Whittaker M."/>
            <person name="Farag I.F."/>
            <person name="Doudna J."/>
            <person name="Cate J.H.D."/>
            <person name="Banfield J.F."/>
        </authorList>
    </citation>
    <scope>NUCLEOTIDE SEQUENCE</scope>
    <source>
        <strain evidence="6">NC_groundwater_1813_Pr3_B-0.1um_71_17</strain>
    </source>
</reference>
<dbReference type="PANTHER" id="PTHR23520:SF5">
    <property type="entry name" value="TRANSPORTER, PUTATIVE (AFU_ORTHOLOGUE AFUA_3G04000)-RELATED"/>
    <property type="match status" value="1"/>
</dbReference>
<feature type="domain" description="Major facilitator superfamily (MFS) profile" evidence="5">
    <location>
        <begin position="12"/>
        <end position="405"/>
    </location>
</feature>
<evidence type="ECO:0000256" key="3">
    <source>
        <dbReference type="ARBA" id="ARBA00023136"/>
    </source>
</evidence>
<keyword evidence="1 4" id="KW-0812">Transmembrane</keyword>
<dbReference type="InterPro" id="IPR011701">
    <property type="entry name" value="MFS"/>
</dbReference>
<evidence type="ECO:0000313" key="6">
    <source>
        <dbReference type="EMBL" id="MBI5170363.1"/>
    </source>
</evidence>
<comment type="caution">
    <text evidence="6">The sequence shown here is derived from an EMBL/GenBank/DDBJ whole genome shotgun (WGS) entry which is preliminary data.</text>
</comment>
<gene>
    <name evidence="6" type="ORF">HZA61_12815</name>
</gene>
<accession>A0A933SHD3</accession>
<dbReference type="Pfam" id="PF07690">
    <property type="entry name" value="MFS_1"/>
    <property type="match status" value="1"/>
</dbReference>
<evidence type="ECO:0000313" key="7">
    <source>
        <dbReference type="Proteomes" id="UP000696931"/>
    </source>
</evidence>
<keyword evidence="3 4" id="KW-0472">Membrane</keyword>
<dbReference type="AlphaFoldDB" id="A0A933SHD3"/>
<evidence type="ECO:0000256" key="4">
    <source>
        <dbReference type="SAM" id="Phobius"/>
    </source>
</evidence>
<feature type="transmembrane region" description="Helical" evidence="4">
    <location>
        <begin position="264"/>
        <end position="285"/>
    </location>
</feature>
<dbReference type="InterPro" id="IPR020846">
    <property type="entry name" value="MFS_dom"/>
</dbReference>
<feature type="transmembrane region" description="Helical" evidence="4">
    <location>
        <begin position="142"/>
        <end position="168"/>
    </location>
</feature>
<evidence type="ECO:0000256" key="2">
    <source>
        <dbReference type="ARBA" id="ARBA00022989"/>
    </source>
</evidence>
<dbReference type="GO" id="GO:0022857">
    <property type="term" value="F:transmembrane transporter activity"/>
    <property type="evidence" value="ECO:0007669"/>
    <property type="project" value="InterPro"/>
</dbReference>
<dbReference type="Proteomes" id="UP000696931">
    <property type="component" value="Unassembled WGS sequence"/>
</dbReference>
<protein>
    <submittedName>
        <fullName evidence="6">MFS transporter</fullName>
    </submittedName>
</protein>
<dbReference type="Gene3D" id="1.20.1250.20">
    <property type="entry name" value="MFS general substrate transporter like domains"/>
    <property type="match status" value="1"/>
</dbReference>
<dbReference type="SUPFAM" id="SSF103473">
    <property type="entry name" value="MFS general substrate transporter"/>
    <property type="match status" value="1"/>
</dbReference>
<dbReference type="InterPro" id="IPR036259">
    <property type="entry name" value="MFS_trans_sf"/>
</dbReference>
<sequence length="411" mass="42271">MRSNARSSPRTDRTLLFASRGLRLFAFGALSIAFVSYLAAAGYSGRAIAALLTATLLGDAAVSLWITTNADRRGRRAMLCVGALLTVAGGAAFLLTRRIEWLMIGATLGVLSPSGNEAGPFLPIEQAALSQLGEARDRTRTFAWYSLTGSVATALGALAGGALVQAALHSGAGEAASWRLPFVVHTIAGALLLVLAAALSPAVEAPATEGAAPRAGVLGLHRSAGVVGRLSGLFALDAFAGGFVIQSVLVHWFHARWGANPATIGALFFGANLLSAASALLAHRIAARVGLLRTMVFTHLPSNVLLLLVPVMPSLGAAIGVLLARFSISQMDVPTRQSYTMAVVEPDERAAAAGVTGIARSLGAALAPAVAGPLLLASGGAPFWIAGGLKIAYDLLLWRAFRSDAATRAIR</sequence>
<feature type="transmembrane region" description="Helical" evidence="4">
    <location>
        <begin position="305"/>
        <end position="328"/>
    </location>
</feature>
<keyword evidence="2 4" id="KW-1133">Transmembrane helix</keyword>
<feature type="transmembrane region" description="Helical" evidence="4">
    <location>
        <begin position="47"/>
        <end position="66"/>
    </location>
</feature>
<dbReference type="PANTHER" id="PTHR23520">
    <property type="entry name" value="TRANSPORTER, PUTATIVE (AFU_ORTHOLOGUE AFUA_3G04000)-RELATED"/>
    <property type="match status" value="1"/>
</dbReference>
<organism evidence="6 7">
    <name type="scientific">Eiseniibacteriota bacterium</name>
    <dbReference type="NCBI Taxonomy" id="2212470"/>
    <lineage>
        <taxon>Bacteria</taxon>
        <taxon>Candidatus Eiseniibacteriota</taxon>
    </lineage>
</organism>
<evidence type="ECO:0000256" key="1">
    <source>
        <dbReference type="ARBA" id="ARBA00022692"/>
    </source>
</evidence>
<proteinExistence type="predicted"/>
<feature type="transmembrane region" description="Helical" evidence="4">
    <location>
        <begin position="230"/>
        <end position="252"/>
    </location>
</feature>
<feature type="transmembrane region" description="Helical" evidence="4">
    <location>
        <begin position="180"/>
        <end position="199"/>
    </location>
</feature>